<proteinExistence type="predicted"/>
<keyword evidence="1" id="KW-0732">Signal</keyword>
<dbReference type="Pfam" id="PF25848">
    <property type="entry name" value="Rodlin"/>
    <property type="match status" value="1"/>
</dbReference>
<dbReference type="Proteomes" id="UP000253742">
    <property type="component" value="Unassembled WGS sequence"/>
</dbReference>
<organism evidence="2 3">
    <name type="scientific">Streptomyces parvulus</name>
    <dbReference type="NCBI Taxonomy" id="146923"/>
    <lineage>
        <taxon>Bacteria</taxon>
        <taxon>Bacillati</taxon>
        <taxon>Actinomycetota</taxon>
        <taxon>Actinomycetes</taxon>
        <taxon>Kitasatosporales</taxon>
        <taxon>Streptomycetaceae</taxon>
        <taxon>Streptomyces</taxon>
    </lineage>
</organism>
<protein>
    <recommendedName>
        <fullName evidence="4">RdlA protein</fullName>
    </recommendedName>
</protein>
<dbReference type="InterPro" id="IPR047736">
    <property type="entry name" value="RdlA/B-like"/>
</dbReference>
<evidence type="ECO:0000256" key="1">
    <source>
        <dbReference type="SAM" id="SignalP"/>
    </source>
</evidence>
<accession>A0A369V393</accession>
<reference evidence="2 3" key="1">
    <citation type="submission" date="2018-07" db="EMBL/GenBank/DDBJ databases">
        <title>Genome guided investigation of antibiotics producing actinomycetales strain isolated from a Macau mangrove ecosystem.</title>
        <authorList>
            <person name="Hu D."/>
        </authorList>
    </citation>
    <scope>NUCLEOTIDE SEQUENCE [LARGE SCALE GENOMIC DNA]</scope>
    <source>
        <strain evidence="2 3">2297</strain>
    </source>
</reference>
<dbReference type="AlphaFoldDB" id="A0A369V393"/>
<gene>
    <name evidence="2" type="ORF">DVZ84_20435</name>
</gene>
<dbReference type="EMBL" id="QQBH01000013">
    <property type="protein sequence ID" value="RDD87187.1"/>
    <property type="molecule type" value="Genomic_DNA"/>
</dbReference>
<feature type="signal peptide" evidence="1">
    <location>
        <begin position="1"/>
        <end position="42"/>
    </location>
</feature>
<evidence type="ECO:0000313" key="3">
    <source>
        <dbReference type="Proteomes" id="UP000253742"/>
    </source>
</evidence>
<comment type="caution">
    <text evidence="2">The sequence shown here is derived from an EMBL/GenBank/DDBJ whole genome shotgun (WGS) entry which is preliminary data.</text>
</comment>
<name>A0A369V393_9ACTN</name>
<dbReference type="STRING" id="146923.Spa2297_11510"/>
<evidence type="ECO:0008006" key="4">
    <source>
        <dbReference type="Google" id="ProtNLM"/>
    </source>
</evidence>
<dbReference type="NCBIfam" id="NF041022">
    <property type="entry name" value="rodlin_AB"/>
    <property type="match status" value="1"/>
</dbReference>
<sequence>MRSGGRGFLRKDWPVIKKVAAYAAIAASVMGASAAAAPQAMAIGDDSGPVSANGNGASQYFGNSATHGNMSPQMALIQGSFNKPCIAVSDIPVSVVGLVPIQDIPILSDDLNQQCAENSTQSKRDGALAHLLEDVSILSANGEGGGR</sequence>
<feature type="chain" id="PRO_5016994282" description="RdlA protein" evidence="1">
    <location>
        <begin position="43"/>
        <end position="147"/>
    </location>
</feature>
<dbReference type="OrthoDB" id="4328869at2"/>
<evidence type="ECO:0000313" key="2">
    <source>
        <dbReference type="EMBL" id="RDD87187.1"/>
    </source>
</evidence>